<dbReference type="GeneID" id="113432655"/>
<dbReference type="Proteomes" id="UP000504612">
    <property type="component" value="Unplaced"/>
</dbReference>
<sequence>SPGPKGDRPLRLPFPPSLPRSEEKCLVRSGLVQLMDRLCSLSSQTESSSSEKQTKKQKVAIMAWAAFQVLANRCVEWEKEEGGSTEAVHSGLARQVSSLLTNHLARATECCGNQAAGNDALQDVLSLLNDLSRYRVSQLWRLEEAGTSNSQNSAAS</sequence>
<dbReference type="AlphaFoldDB" id="A0A6J1W605"/>
<protein>
    <submittedName>
        <fullName evidence="2">Probable E3 ubiquitin-protein ligase HECTD4</fullName>
    </submittedName>
</protein>
<dbReference type="RefSeq" id="XP_026550540.1">
    <property type="nucleotide sequence ID" value="XM_026694755.1"/>
</dbReference>
<dbReference type="PANTHER" id="PTHR46435">
    <property type="entry name" value="E3 UBIQUITIN-PROTEIN LIGASE HECTD4-RELATED"/>
    <property type="match status" value="1"/>
</dbReference>
<dbReference type="PANTHER" id="PTHR46435:SF1">
    <property type="entry name" value="E3 UBIQUITIN-PROTEIN LIGASE HECTD4-RELATED"/>
    <property type="match status" value="1"/>
</dbReference>
<gene>
    <name evidence="2" type="primary">LOC113432655</name>
</gene>
<reference evidence="2" key="1">
    <citation type="submission" date="2025-08" db="UniProtKB">
        <authorList>
            <consortium name="RefSeq"/>
        </authorList>
    </citation>
    <scope>IDENTIFICATION</scope>
</reference>
<dbReference type="KEGG" id="nss:113432655"/>
<keyword evidence="1" id="KW-1185">Reference proteome</keyword>
<dbReference type="InterPro" id="IPR043366">
    <property type="entry name" value="HECTD4"/>
</dbReference>
<organism evidence="1 2">
    <name type="scientific">Notechis scutatus</name>
    <name type="common">mainland tiger snake</name>
    <dbReference type="NCBI Taxonomy" id="8663"/>
    <lineage>
        <taxon>Eukaryota</taxon>
        <taxon>Metazoa</taxon>
        <taxon>Chordata</taxon>
        <taxon>Craniata</taxon>
        <taxon>Vertebrata</taxon>
        <taxon>Euteleostomi</taxon>
        <taxon>Lepidosauria</taxon>
        <taxon>Squamata</taxon>
        <taxon>Bifurcata</taxon>
        <taxon>Unidentata</taxon>
        <taxon>Episquamata</taxon>
        <taxon>Toxicofera</taxon>
        <taxon>Serpentes</taxon>
        <taxon>Colubroidea</taxon>
        <taxon>Elapidae</taxon>
        <taxon>Hydrophiinae</taxon>
        <taxon>Notechis</taxon>
    </lineage>
</organism>
<evidence type="ECO:0000313" key="1">
    <source>
        <dbReference type="Proteomes" id="UP000504612"/>
    </source>
</evidence>
<dbReference type="GO" id="GO:0042593">
    <property type="term" value="P:glucose homeostasis"/>
    <property type="evidence" value="ECO:0007669"/>
    <property type="project" value="TreeGrafter"/>
</dbReference>
<evidence type="ECO:0000313" key="2">
    <source>
        <dbReference type="RefSeq" id="XP_026550540.1"/>
    </source>
</evidence>
<feature type="non-terminal residue" evidence="2">
    <location>
        <position position="1"/>
    </location>
</feature>
<name>A0A6J1W605_9SAUR</name>
<proteinExistence type="predicted"/>
<accession>A0A6J1W605</accession>